<evidence type="ECO:0000313" key="10">
    <source>
        <dbReference type="EMBL" id="OBK91095.1"/>
    </source>
</evidence>
<keyword evidence="5 8" id="KW-0408">Iron</keyword>
<dbReference type="Pfam" id="PF13459">
    <property type="entry name" value="Fer4_15"/>
    <property type="match status" value="1"/>
</dbReference>
<reference evidence="11" key="1">
    <citation type="submission" date="2016-06" db="EMBL/GenBank/DDBJ databases">
        <authorList>
            <person name="Sutton G."/>
            <person name="Brinkac L."/>
            <person name="Sanka R."/>
            <person name="Adams M."/>
            <person name="Lau E."/>
            <person name="Garcia-Basteiro A."/>
            <person name="Lopez-Varela E."/>
            <person name="Palencia S."/>
        </authorList>
    </citation>
    <scope>NUCLEOTIDE SEQUENCE [LARGE SCALE GENOMIC DNA]</scope>
    <source>
        <strain evidence="11">1274684.2</strain>
    </source>
</reference>
<dbReference type="PRINTS" id="PR00352">
    <property type="entry name" value="3FE4SFRDOXIN"/>
</dbReference>
<keyword evidence="3 8" id="KW-0479">Metal-binding</keyword>
<keyword evidence="4 8" id="KW-0249">Electron transport</keyword>
<evidence type="ECO:0000256" key="5">
    <source>
        <dbReference type="ARBA" id="ARBA00023004"/>
    </source>
</evidence>
<dbReference type="GO" id="GO:0009055">
    <property type="term" value="F:electron transfer activity"/>
    <property type="evidence" value="ECO:0007669"/>
    <property type="project" value="UniProtKB-UniRule"/>
</dbReference>
<dbReference type="InterPro" id="IPR051269">
    <property type="entry name" value="Fe-S_cluster_ET"/>
</dbReference>
<comment type="function">
    <text evidence="8">Ferredoxins are iron-sulfur proteins that transfer electrons in a wide variety of metabolic reactions.</text>
</comment>
<keyword evidence="7" id="KW-0003">3Fe-4S</keyword>
<dbReference type="GO" id="GO:0051538">
    <property type="term" value="F:3 iron, 4 sulfur cluster binding"/>
    <property type="evidence" value="ECO:0007669"/>
    <property type="project" value="UniProtKB-KW"/>
</dbReference>
<proteinExistence type="predicted"/>
<name>A0A1A3U847_MYCSD</name>
<dbReference type="InterPro" id="IPR001080">
    <property type="entry name" value="3Fe4S_ferredoxin"/>
</dbReference>
<feature type="region of interest" description="Disordered" evidence="9">
    <location>
        <begin position="34"/>
        <end position="60"/>
    </location>
</feature>
<protein>
    <recommendedName>
        <fullName evidence="8">Ferredoxin</fullName>
    </recommendedName>
</protein>
<accession>A0A1A3U847</accession>
<evidence type="ECO:0000256" key="7">
    <source>
        <dbReference type="ARBA" id="ARBA00023291"/>
    </source>
</evidence>
<dbReference type="RefSeq" id="WP_065022905.1">
    <property type="nucleotide sequence ID" value="NZ_LZMF01000008.1"/>
</dbReference>
<evidence type="ECO:0000256" key="2">
    <source>
        <dbReference type="ARBA" id="ARBA00022448"/>
    </source>
</evidence>
<dbReference type="PANTHER" id="PTHR36923:SF3">
    <property type="entry name" value="FERREDOXIN"/>
    <property type="match status" value="1"/>
</dbReference>
<evidence type="ECO:0000256" key="4">
    <source>
        <dbReference type="ARBA" id="ARBA00022982"/>
    </source>
</evidence>
<dbReference type="Proteomes" id="UP000093759">
    <property type="component" value="Unassembled WGS sequence"/>
</dbReference>
<evidence type="ECO:0000256" key="1">
    <source>
        <dbReference type="ARBA" id="ARBA00001927"/>
    </source>
</evidence>
<dbReference type="GO" id="GO:0005506">
    <property type="term" value="F:iron ion binding"/>
    <property type="evidence" value="ECO:0007669"/>
    <property type="project" value="UniProtKB-UniRule"/>
</dbReference>
<sequence>MTEKNVMHVRVDSDMCMGSRFCLITAPNVFAEREDGTSGVRSGDKLIDGPVPVPPEDTEAAQQAAMICPAQAIHLSGGDLEAKR</sequence>
<dbReference type="EMBL" id="LZMF01000008">
    <property type="protein sequence ID" value="OBK91095.1"/>
    <property type="molecule type" value="Genomic_DNA"/>
</dbReference>
<evidence type="ECO:0000256" key="6">
    <source>
        <dbReference type="ARBA" id="ARBA00023014"/>
    </source>
</evidence>
<dbReference type="SUPFAM" id="SSF54862">
    <property type="entry name" value="4Fe-4S ferredoxins"/>
    <property type="match status" value="1"/>
</dbReference>
<feature type="compositionally biased region" description="Basic and acidic residues" evidence="9">
    <location>
        <begin position="34"/>
        <end position="47"/>
    </location>
</feature>
<comment type="caution">
    <text evidence="10">The sequence shown here is derived from an EMBL/GenBank/DDBJ whole genome shotgun (WGS) entry which is preliminary data.</text>
</comment>
<evidence type="ECO:0000256" key="3">
    <source>
        <dbReference type="ARBA" id="ARBA00022723"/>
    </source>
</evidence>
<evidence type="ECO:0000256" key="9">
    <source>
        <dbReference type="SAM" id="MobiDB-lite"/>
    </source>
</evidence>
<gene>
    <name evidence="10" type="ORF">A5648_15430</name>
</gene>
<keyword evidence="6 8" id="KW-0411">Iron-sulfur</keyword>
<comment type="cofactor">
    <cofactor evidence="1">
        <name>[3Fe-4S] cluster</name>
        <dbReference type="ChEBI" id="CHEBI:21137"/>
    </cofactor>
</comment>
<dbReference type="Gene3D" id="3.30.70.20">
    <property type="match status" value="1"/>
</dbReference>
<organism evidence="10 11">
    <name type="scientific">Mycolicibacter sinensis (strain JDM601)</name>
    <name type="common">Mycobacterium sinense</name>
    <dbReference type="NCBI Taxonomy" id="875328"/>
    <lineage>
        <taxon>Bacteria</taxon>
        <taxon>Bacillati</taxon>
        <taxon>Actinomycetota</taxon>
        <taxon>Actinomycetes</taxon>
        <taxon>Mycobacteriales</taxon>
        <taxon>Mycobacteriaceae</taxon>
        <taxon>Mycolicibacter</taxon>
    </lineage>
</organism>
<evidence type="ECO:0000313" key="11">
    <source>
        <dbReference type="Proteomes" id="UP000093759"/>
    </source>
</evidence>
<evidence type="ECO:0000256" key="8">
    <source>
        <dbReference type="RuleBase" id="RU368020"/>
    </source>
</evidence>
<keyword evidence="2 8" id="KW-0813">Transport</keyword>
<dbReference type="AlphaFoldDB" id="A0A1A3U847"/>
<dbReference type="PANTHER" id="PTHR36923">
    <property type="entry name" value="FERREDOXIN"/>
    <property type="match status" value="1"/>
</dbReference>